<sequence length="128" mass="14124">MKASFVTLLLATLLSQSAFAHGMNKAGPNGGYVRMPGNYHVELVSKEKAVIVYFLDMMFKPIAIDQASVKLSLKGDKSFKTDCIKEAASFKCDLKNESLKNYKEVTLESTRDGKAIATSTYKLPLSFM</sequence>
<gene>
    <name evidence="2" type="ORF">SHI21_10945</name>
</gene>
<evidence type="ECO:0000313" key="2">
    <source>
        <dbReference type="EMBL" id="MEA9356726.1"/>
    </source>
</evidence>
<reference evidence="2 3" key="1">
    <citation type="submission" date="2023-11" db="EMBL/GenBank/DDBJ databases">
        <title>A Novel Polar Bacteriovorax (B. antarcticus) Isolated from the Biocrust in Antarctica.</title>
        <authorList>
            <person name="Mun W."/>
            <person name="Choi S.Y."/>
            <person name="Mitchell R.J."/>
        </authorList>
    </citation>
    <scope>NUCLEOTIDE SEQUENCE [LARGE SCALE GENOMIC DNA]</scope>
    <source>
        <strain evidence="2 3">PP10</strain>
    </source>
</reference>
<comment type="caution">
    <text evidence="2">The sequence shown here is derived from an EMBL/GenBank/DDBJ whole genome shotgun (WGS) entry which is preliminary data.</text>
</comment>
<dbReference type="RefSeq" id="WP_323576603.1">
    <property type="nucleotide sequence ID" value="NZ_JAYGJQ010000002.1"/>
</dbReference>
<dbReference type="EMBL" id="JAYGJQ010000002">
    <property type="protein sequence ID" value="MEA9356726.1"/>
    <property type="molecule type" value="Genomic_DNA"/>
</dbReference>
<dbReference type="Proteomes" id="UP001302274">
    <property type="component" value="Unassembled WGS sequence"/>
</dbReference>
<evidence type="ECO:0000313" key="3">
    <source>
        <dbReference type="Proteomes" id="UP001302274"/>
    </source>
</evidence>
<name>A0ABU5VUI5_9BACT</name>
<proteinExistence type="predicted"/>
<organism evidence="2 3">
    <name type="scientific">Bacteriovorax antarcticus</name>
    <dbReference type="NCBI Taxonomy" id="3088717"/>
    <lineage>
        <taxon>Bacteria</taxon>
        <taxon>Pseudomonadati</taxon>
        <taxon>Bdellovibrionota</taxon>
        <taxon>Bacteriovoracia</taxon>
        <taxon>Bacteriovoracales</taxon>
        <taxon>Bacteriovoracaceae</taxon>
        <taxon>Bacteriovorax</taxon>
    </lineage>
</organism>
<keyword evidence="3" id="KW-1185">Reference proteome</keyword>
<accession>A0ABU5VUI5</accession>
<protein>
    <submittedName>
        <fullName evidence="2">Uncharacterized protein</fullName>
    </submittedName>
</protein>
<feature type="signal peptide" evidence="1">
    <location>
        <begin position="1"/>
        <end position="20"/>
    </location>
</feature>
<keyword evidence="1" id="KW-0732">Signal</keyword>
<evidence type="ECO:0000256" key="1">
    <source>
        <dbReference type="SAM" id="SignalP"/>
    </source>
</evidence>
<feature type="chain" id="PRO_5046001313" evidence="1">
    <location>
        <begin position="21"/>
        <end position="128"/>
    </location>
</feature>